<comment type="caution">
    <text evidence="1">The sequence shown here is derived from an EMBL/GenBank/DDBJ whole genome shotgun (WGS) entry which is preliminary data.</text>
</comment>
<dbReference type="EMBL" id="LAZR01005272">
    <property type="protein sequence ID" value="KKN01338.1"/>
    <property type="molecule type" value="Genomic_DNA"/>
</dbReference>
<accession>A0A0F9Q7L0</accession>
<gene>
    <name evidence="1" type="ORF">LCGC14_1128640</name>
</gene>
<dbReference type="AlphaFoldDB" id="A0A0F9Q7L0"/>
<proteinExistence type="predicted"/>
<name>A0A0F9Q7L0_9ZZZZ</name>
<evidence type="ECO:0000313" key="1">
    <source>
        <dbReference type="EMBL" id="KKN01338.1"/>
    </source>
</evidence>
<protein>
    <submittedName>
        <fullName evidence="1">Uncharacterized protein</fullName>
    </submittedName>
</protein>
<reference evidence="1" key="1">
    <citation type="journal article" date="2015" name="Nature">
        <title>Complex archaea that bridge the gap between prokaryotes and eukaryotes.</title>
        <authorList>
            <person name="Spang A."/>
            <person name="Saw J.H."/>
            <person name="Jorgensen S.L."/>
            <person name="Zaremba-Niedzwiedzka K."/>
            <person name="Martijn J."/>
            <person name="Lind A.E."/>
            <person name="van Eijk R."/>
            <person name="Schleper C."/>
            <person name="Guy L."/>
            <person name="Ettema T.J."/>
        </authorList>
    </citation>
    <scope>NUCLEOTIDE SEQUENCE</scope>
</reference>
<organism evidence="1">
    <name type="scientific">marine sediment metagenome</name>
    <dbReference type="NCBI Taxonomy" id="412755"/>
    <lineage>
        <taxon>unclassified sequences</taxon>
        <taxon>metagenomes</taxon>
        <taxon>ecological metagenomes</taxon>
    </lineage>
</organism>
<sequence>MKFGSIQITKRMKEGECDHCEKALELGTPYVTITIRAKAKSGKHWFHNWHLHLACIGVWLLSQLVARQDRRKKAGRPKGTGMGLSPEDKKKRLAFCKRRMRILQEVSTCPPKDRRLGEWFTKFAEVNEMIDNLGGAATINHRTILDVAAVTRKLEYGKALNEQSRLDFSKVGGS</sequence>